<accession>A0A430Q6L5</accession>
<feature type="compositionally biased region" description="Low complexity" evidence="1">
    <location>
        <begin position="195"/>
        <end position="207"/>
    </location>
</feature>
<comment type="caution">
    <text evidence="3">The sequence shown here is derived from an EMBL/GenBank/DDBJ whole genome shotgun (WGS) entry which is preliminary data.</text>
</comment>
<feature type="transmembrane region" description="Helical" evidence="2">
    <location>
        <begin position="149"/>
        <end position="171"/>
    </location>
</feature>
<keyword evidence="4" id="KW-1185">Reference proteome</keyword>
<evidence type="ECO:0000256" key="1">
    <source>
        <dbReference type="SAM" id="MobiDB-lite"/>
    </source>
</evidence>
<keyword evidence="2" id="KW-0472">Membrane</keyword>
<feature type="region of interest" description="Disordered" evidence="1">
    <location>
        <begin position="186"/>
        <end position="224"/>
    </location>
</feature>
<evidence type="ECO:0000313" key="3">
    <source>
        <dbReference type="EMBL" id="RTG83338.1"/>
    </source>
</evidence>
<gene>
    <name evidence="3" type="ORF">DC041_0001647</name>
</gene>
<keyword evidence="2" id="KW-1133">Transmembrane helix</keyword>
<evidence type="ECO:0000313" key="4">
    <source>
        <dbReference type="Proteomes" id="UP000290809"/>
    </source>
</evidence>
<name>A0A430Q6L5_SCHBO</name>
<feature type="non-terminal residue" evidence="3">
    <location>
        <position position="1"/>
    </location>
</feature>
<reference evidence="3 4" key="1">
    <citation type="journal article" date="2019" name="PLoS Pathog.">
        <title>Genome sequence of the bovine parasite Schistosoma bovis Tanzania.</title>
        <authorList>
            <person name="Oey H."/>
            <person name="Zakrzewski M."/>
            <person name="Gobert G."/>
            <person name="Gravermann K."/>
            <person name="Stoye J."/>
            <person name="Jones M."/>
            <person name="Mcmanus D."/>
            <person name="Krause L."/>
        </authorList>
    </citation>
    <scope>NUCLEOTIDE SEQUENCE [LARGE SCALE GENOMIC DNA]</scope>
    <source>
        <strain evidence="3 4">TAN1997</strain>
    </source>
</reference>
<sequence>EANFTFWFRVNSTFLTQYGFKKNTQGEANFTFWFRVKFYVPDPVWLQEEYTSLKIFSNENLYTDMDSNSECLAYIRPKRIVFFMDQKIVKLSFYNSLILIIHLAGDTVFECSECESNEKIHLNRDNSDSDANLIPYCSYEQSNFQLYKILGGIIGAIGIICLLVCLIRFLVKQICGNQRINNRTSCDGSGGGSGASTNTNGNTASNRTGRRRNRSPQLQNNHRDDATEYLHNDYSTSVYPVGFGNLDLPPAYTDVVKLSAIETESNNNNNNNSTIPDAFRFNLSPNEQITNPSFLSKSSSNQTGRFNSTLYTSEQNATSSQILNVKSSNTTPPPPSYEEIVAATNAMKTNRGNDDSIMSGNEMNIAQVSLQTEDTVTTTTATNNNNTITTYCGSNLNTERTETNSS</sequence>
<organism evidence="3 4">
    <name type="scientific">Schistosoma bovis</name>
    <name type="common">Blood fluke</name>
    <dbReference type="NCBI Taxonomy" id="6184"/>
    <lineage>
        <taxon>Eukaryota</taxon>
        <taxon>Metazoa</taxon>
        <taxon>Spiralia</taxon>
        <taxon>Lophotrochozoa</taxon>
        <taxon>Platyhelminthes</taxon>
        <taxon>Trematoda</taxon>
        <taxon>Digenea</taxon>
        <taxon>Strigeidida</taxon>
        <taxon>Schistosomatoidea</taxon>
        <taxon>Schistosomatidae</taxon>
        <taxon>Schistosoma</taxon>
    </lineage>
</organism>
<keyword evidence="2" id="KW-0812">Transmembrane</keyword>
<protein>
    <submittedName>
        <fullName evidence="3">Uncharacterized protein</fullName>
    </submittedName>
</protein>
<proteinExistence type="predicted"/>
<evidence type="ECO:0000256" key="2">
    <source>
        <dbReference type="SAM" id="Phobius"/>
    </source>
</evidence>
<dbReference type="EMBL" id="QMKO01002491">
    <property type="protein sequence ID" value="RTG83338.1"/>
    <property type="molecule type" value="Genomic_DNA"/>
</dbReference>
<dbReference type="Proteomes" id="UP000290809">
    <property type="component" value="Unassembled WGS sequence"/>
</dbReference>
<dbReference type="AlphaFoldDB" id="A0A430Q6L5"/>